<evidence type="ECO:0000256" key="1">
    <source>
        <dbReference type="SAM" id="SignalP"/>
    </source>
</evidence>
<dbReference type="EMBL" id="JAVIJP010000081">
    <property type="protein sequence ID" value="KAL3618241.1"/>
    <property type="molecule type" value="Genomic_DNA"/>
</dbReference>
<accession>A0ABD3BM98</accession>
<gene>
    <name evidence="2" type="ORF">CASFOL_038562</name>
</gene>
<feature type="chain" id="PRO_5044830332" evidence="1">
    <location>
        <begin position="25"/>
        <end position="161"/>
    </location>
</feature>
<keyword evidence="3" id="KW-1185">Reference proteome</keyword>
<feature type="signal peptide" evidence="1">
    <location>
        <begin position="1"/>
        <end position="24"/>
    </location>
</feature>
<sequence>MGTKIVFLLIVASILLQANNKAYGDKVNNDDLISKWCSRTELKELCDYVATNSRIPDILKRTTDPFVRSCLIGECSEGYIQAIDNLKSLDFSIINRETYYNLTRVSYGYNNPDFCEHCFKEGPPGLSIPPELASDNRNLENAPIIIAGIVNLMVCGTTAAC</sequence>
<dbReference type="InterPro" id="IPR035513">
    <property type="entry name" value="Invertase/methylesterase_inhib"/>
</dbReference>
<dbReference type="Proteomes" id="UP001632038">
    <property type="component" value="Unassembled WGS sequence"/>
</dbReference>
<dbReference type="AlphaFoldDB" id="A0ABD3BM98"/>
<organism evidence="2 3">
    <name type="scientific">Castilleja foliolosa</name>
    <dbReference type="NCBI Taxonomy" id="1961234"/>
    <lineage>
        <taxon>Eukaryota</taxon>
        <taxon>Viridiplantae</taxon>
        <taxon>Streptophyta</taxon>
        <taxon>Embryophyta</taxon>
        <taxon>Tracheophyta</taxon>
        <taxon>Spermatophyta</taxon>
        <taxon>Magnoliopsida</taxon>
        <taxon>eudicotyledons</taxon>
        <taxon>Gunneridae</taxon>
        <taxon>Pentapetalae</taxon>
        <taxon>asterids</taxon>
        <taxon>lamiids</taxon>
        <taxon>Lamiales</taxon>
        <taxon>Orobanchaceae</taxon>
        <taxon>Pedicularideae</taxon>
        <taxon>Castillejinae</taxon>
        <taxon>Castilleja</taxon>
    </lineage>
</organism>
<comment type="caution">
    <text evidence="2">The sequence shown here is derived from an EMBL/GenBank/DDBJ whole genome shotgun (WGS) entry which is preliminary data.</text>
</comment>
<evidence type="ECO:0000313" key="2">
    <source>
        <dbReference type="EMBL" id="KAL3618241.1"/>
    </source>
</evidence>
<evidence type="ECO:0000313" key="3">
    <source>
        <dbReference type="Proteomes" id="UP001632038"/>
    </source>
</evidence>
<name>A0ABD3BM98_9LAMI</name>
<dbReference type="SUPFAM" id="SSF101148">
    <property type="entry name" value="Plant invertase/pectin methylesterase inhibitor"/>
    <property type="match status" value="1"/>
</dbReference>
<protein>
    <submittedName>
        <fullName evidence="2">Uncharacterized protein</fullName>
    </submittedName>
</protein>
<reference evidence="3" key="1">
    <citation type="journal article" date="2024" name="IScience">
        <title>Strigolactones Initiate the Formation of Haustorium-like Structures in Castilleja.</title>
        <authorList>
            <person name="Buerger M."/>
            <person name="Peterson D."/>
            <person name="Chory J."/>
        </authorList>
    </citation>
    <scope>NUCLEOTIDE SEQUENCE [LARGE SCALE GENOMIC DNA]</scope>
</reference>
<dbReference type="Gene3D" id="1.20.140.40">
    <property type="entry name" value="Invertase/pectin methylesterase inhibitor family protein"/>
    <property type="match status" value="1"/>
</dbReference>
<proteinExistence type="predicted"/>
<keyword evidence="1" id="KW-0732">Signal</keyword>